<dbReference type="InterPro" id="IPR007278">
    <property type="entry name" value="DUF397"/>
</dbReference>
<accession>A0A2P8Q3Y5</accession>
<dbReference type="OrthoDB" id="4233552at2"/>
<organism evidence="3 4">
    <name type="scientific">Streptomyces dioscori</name>
    <dbReference type="NCBI Taxonomy" id="2109333"/>
    <lineage>
        <taxon>Bacteria</taxon>
        <taxon>Bacillati</taxon>
        <taxon>Actinomycetota</taxon>
        <taxon>Actinomycetes</taxon>
        <taxon>Kitasatosporales</taxon>
        <taxon>Streptomycetaceae</taxon>
        <taxon>Streptomyces</taxon>
        <taxon>Streptomyces aurantiacus group</taxon>
    </lineage>
</organism>
<protein>
    <submittedName>
        <fullName evidence="3">DUF397 domain-containing protein</fullName>
    </submittedName>
</protein>
<sequence length="78" mass="8387">MPATPRYVPSSTHPSAHLHGVRWQRSSRSTGMNNCVETARPDFGPWAGLLAVRDSKNASGPALLFAPAAWEGFIGALR</sequence>
<feature type="compositionally biased region" description="Polar residues" evidence="1">
    <location>
        <begin position="24"/>
        <end position="33"/>
    </location>
</feature>
<feature type="domain" description="DUF397" evidence="2">
    <location>
        <begin position="22"/>
        <end position="78"/>
    </location>
</feature>
<name>A0A2P8Q3Y5_9ACTN</name>
<dbReference type="Proteomes" id="UP000240429">
    <property type="component" value="Unassembled WGS sequence"/>
</dbReference>
<keyword evidence="4" id="KW-1185">Reference proteome</keyword>
<evidence type="ECO:0000313" key="4">
    <source>
        <dbReference type="Proteomes" id="UP000240429"/>
    </source>
</evidence>
<feature type="region of interest" description="Disordered" evidence="1">
    <location>
        <begin position="1"/>
        <end position="33"/>
    </location>
</feature>
<dbReference type="EMBL" id="PYBJ01000016">
    <property type="protein sequence ID" value="PSM40968.1"/>
    <property type="molecule type" value="Genomic_DNA"/>
</dbReference>
<dbReference type="Pfam" id="PF04149">
    <property type="entry name" value="DUF397"/>
    <property type="match status" value="1"/>
</dbReference>
<dbReference type="RefSeq" id="WP_107018773.1">
    <property type="nucleotide sequence ID" value="NZ_KZ679046.1"/>
</dbReference>
<dbReference type="AlphaFoldDB" id="A0A2P8Q3Y5"/>
<gene>
    <name evidence="3" type="ORF">C6Y14_23525</name>
</gene>
<evidence type="ECO:0000259" key="2">
    <source>
        <dbReference type="Pfam" id="PF04149"/>
    </source>
</evidence>
<reference evidence="3 4" key="1">
    <citation type="submission" date="2018-03" db="EMBL/GenBank/DDBJ databases">
        <title>Streptomyces dioscori sp. nov., a novel endophytic actinobacterium isolated from bulbil of Dioscorea bulbifera L.</title>
        <authorList>
            <person name="Zhikuan W."/>
        </authorList>
    </citation>
    <scope>NUCLEOTIDE SEQUENCE [LARGE SCALE GENOMIC DNA]</scope>
    <source>
        <strain evidence="3 4">A217</strain>
    </source>
</reference>
<comment type="caution">
    <text evidence="3">The sequence shown here is derived from an EMBL/GenBank/DDBJ whole genome shotgun (WGS) entry which is preliminary data.</text>
</comment>
<proteinExistence type="predicted"/>
<evidence type="ECO:0000313" key="3">
    <source>
        <dbReference type="EMBL" id="PSM40968.1"/>
    </source>
</evidence>
<evidence type="ECO:0000256" key="1">
    <source>
        <dbReference type="SAM" id="MobiDB-lite"/>
    </source>
</evidence>